<reference evidence="6 7" key="1">
    <citation type="submission" date="2019-07" db="EMBL/GenBank/DDBJ databases">
        <title>Genomes of Cafeteria roenbergensis.</title>
        <authorList>
            <person name="Fischer M.G."/>
            <person name="Hackl T."/>
            <person name="Roman M."/>
        </authorList>
    </citation>
    <scope>NUCLEOTIDE SEQUENCE [LARGE SCALE GENOMIC DNA]</scope>
    <source>
        <strain evidence="6 7">RCC970-E3</strain>
    </source>
</reference>
<dbReference type="Pfam" id="PF00233">
    <property type="entry name" value="PDEase_I"/>
    <property type="match status" value="2"/>
</dbReference>
<dbReference type="AlphaFoldDB" id="A0A5A8D3F0"/>
<dbReference type="PROSITE" id="PS51845">
    <property type="entry name" value="PDEASE_I_2"/>
    <property type="match status" value="1"/>
</dbReference>
<dbReference type="SUPFAM" id="SSF109604">
    <property type="entry name" value="HD-domain/PDEase-like"/>
    <property type="match status" value="1"/>
</dbReference>
<keyword evidence="4" id="KW-0812">Transmembrane</keyword>
<evidence type="ECO:0000256" key="2">
    <source>
        <dbReference type="ARBA" id="ARBA00022801"/>
    </source>
</evidence>
<dbReference type="InterPro" id="IPR002073">
    <property type="entry name" value="PDEase_catalytic_dom"/>
</dbReference>
<name>A0A5A8D3F0_CAFRO</name>
<feature type="compositionally biased region" description="Gly residues" evidence="3">
    <location>
        <begin position="701"/>
        <end position="711"/>
    </location>
</feature>
<accession>A0A5A8D3F0</accession>
<feature type="transmembrane region" description="Helical" evidence="4">
    <location>
        <begin position="488"/>
        <end position="512"/>
    </location>
</feature>
<sequence length="932" mass="97859">MAFVVASGLSTQALLRESTTARVAEILTDTVVSSFNSALSGTVVDVTLRLAQAAEAGNLTTLHDQGATLSHRRHEPPHFARVDAINYLSTTAGAVPKARLAQIAFVDGSFMAVGYLDNESFTNVSSGWTGGLAYLQRPADESGFPGVGTVTAYAPELAVEAGEAARTNTSSVLPASIATRENFDPRDELWYRLAMRAARELNDAVEGGAEGVAHGVSDEVVWTPIANLSFAQIAPDGRVIHVGTTASTALRNPTTGEVIGVLGMDVGAEDALAGTLHDLAKRLYRLRTRTHLSLVEPYSKCTVASSVTRQVFLPLDSGTCSDVHGALLVGAPLDHVTGIAIEASRRLIAAANASAAELDPIDRRAFRTAYNLSDSNQVPFDIALPSVFGVLGPAMQDTSAVVGDVANTRNALLRSTKQDLVEEPYSLDTELKGPDAIAVADRHVIPNAALYGETSYGVINAFLQLPPLSTMMLVIAIDERDLGKYAGLPATITSGAIAVVLSMLVSVALVVLGRFAGVIAPAIHDVAHPGVNTGYLTSSGSRLALRYNDTSPLESFHVAASFELAAAMGDASPLLALAESDRAYARSLIIEIVLGTDMSRSMELTAKFVTAVSEADPVWKRMRRHHGDAGLTRVRIRPSLPGDVDVDNASGSDDVGSAGETGAGVVVPVRLALAAGRSRRRVAAASASATRGDGGSSPANRGGGSNLGGVSGASVASSYRRDDHGDLVVPALENVTTAMVFAMKCADIGHCCKPFDQHQEWSRRVVLEFCLQGRREAEAGGSPPPFMDEANLHTTHSSQAGFLGFVAVPMWRKLADWLPEASEPLAVAEANKATWDEVAFRGDEVERRVEGLARAGPENSGAMAAAVTANPTLDPMCAADLRKGLSENVTALIGTVAAPGDEDLHRFVGATMAMYHQQVIDEAAARAAAEQR</sequence>
<feature type="region of interest" description="Disordered" evidence="3">
    <location>
        <begin position="684"/>
        <end position="715"/>
    </location>
</feature>
<dbReference type="GO" id="GO:0004114">
    <property type="term" value="F:3',5'-cyclic-nucleotide phosphodiesterase activity"/>
    <property type="evidence" value="ECO:0007669"/>
    <property type="project" value="InterPro"/>
</dbReference>
<keyword evidence="4" id="KW-0472">Membrane</keyword>
<dbReference type="Proteomes" id="UP000324907">
    <property type="component" value="Unassembled WGS sequence"/>
</dbReference>
<feature type="domain" description="PDEase" evidence="5">
    <location>
        <begin position="490"/>
        <end position="842"/>
    </location>
</feature>
<keyword evidence="1" id="KW-0479">Metal-binding</keyword>
<dbReference type="GO" id="GO:0046872">
    <property type="term" value="F:metal ion binding"/>
    <property type="evidence" value="ECO:0007669"/>
    <property type="project" value="UniProtKB-KW"/>
</dbReference>
<dbReference type="PANTHER" id="PTHR11347">
    <property type="entry name" value="CYCLIC NUCLEOTIDE PHOSPHODIESTERASE"/>
    <property type="match status" value="1"/>
</dbReference>
<keyword evidence="2" id="KW-0378">Hydrolase</keyword>
<dbReference type="GO" id="GO:0007165">
    <property type="term" value="P:signal transduction"/>
    <property type="evidence" value="ECO:0007669"/>
    <property type="project" value="InterPro"/>
</dbReference>
<dbReference type="EMBL" id="VLTL01000116">
    <property type="protein sequence ID" value="KAA0160002.1"/>
    <property type="molecule type" value="Genomic_DNA"/>
</dbReference>
<protein>
    <recommendedName>
        <fullName evidence="5">PDEase domain-containing protein</fullName>
    </recommendedName>
</protein>
<organism evidence="6 7">
    <name type="scientific">Cafeteria roenbergensis</name>
    <name type="common">Marine flagellate</name>
    <dbReference type="NCBI Taxonomy" id="33653"/>
    <lineage>
        <taxon>Eukaryota</taxon>
        <taxon>Sar</taxon>
        <taxon>Stramenopiles</taxon>
        <taxon>Bigyra</taxon>
        <taxon>Opalozoa</taxon>
        <taxon>Bicosoecida</taxon>
        <taxon>Cafeteriaceae</taxon>
        <taxon>Cafeteria</taxon>
    </lineage>
</organism>
<evidence type="ECO:0000256" key="1">
    <source>
        <dbReference type="ARBA" id="ARBA00022723"/>
    </source>
</evidence>
<evidence type="ECO:0000256" key="4">
    <source>
        <dbReference type="SAM" id="Phobius"/>
    </source>
</evidence>
<evidence type="ECO:0000259" key="5">
    <source>
        <dbReference type="PROSITE" id="PS51845"/>
    </source>
</evidence>
<feature type="transmembrane region" description="Helical" evidence="4">
    <location>
        <begin position="456"/>
        <end position="476"/>
    </location>
</feature>
<comment type="caution">
    <text evidence="6">The sequence shown here is derived from an EMBL/GenBank/DDBJ whole genome shotgun (WGS) entry which is preliminary data.</text>
</comment>
<dbReference type="InterPro" id="IPR036971">
    <property type="entry name" value="PDEase_catalytic_dom_sf"/>
</dbReference>
<proteinExistence type="predicted"/>
<keyword evidence="4" id="KW-1133">Transmembrane helix</keyword>
<evidence type="ECO:0000313" key="6">
    <source>
        <dbReference type="EMBL" id="KAA0160002.1"/>
    </source>
</evidence>
<dbReference type="Gene3D" id="1.10.1300.10">
    <property type="entry name" value="3'5'-cyclic nucleotide phosphodiesterase, catalytic domain"/>
    <property type="match status" value="2"/>
</dbReference>
<gene>
    <name evidence="6" type="ORF">FNF28_05582</name>
</gene>
<evidence type="ECO:0000313" key="7">
    <source>
        <dbReference type="Proteomes" id="UP000324907"/>
    </source>
</evidence>
<evidence type="ECO:0000256" key="3">
    <source>
        <dbReference type="SAM" id="MobiDB-lite"/>
    </source>
</evidence>